<comment type="caution">
    <text evidence="10">The sequence shown here is derived from an EMBL/GenBank/DDBJ whole genome shotgun (WGS) entry which is preliminary data.</text>
</comment>
<comment type="similarity">
    <text evidence="2">Belongs to the ABC transporter superfamily.</text>
</comment>
<dbReference type="InterPro" id="IPR050095">
    <property type="entry name" value="ECF_ABC_transporter_ATP-bd"/>
</dbReference>
<dbReference type="SUPFAM" id="SSF52540">
    <property type="entry name" value="P-loop containing nucleoside triphosphate hydrolases"/>
    <property type="match status" value="1"/>
</dbReference>
<comment type="subcellular location">
    <subcellularLocation>
        <location evidence="1">Cell membrane</location>
        <topology evidence="1">Peripheral membrane protein</topology>
    </subcellularLocation>
</comment>
<dbReference type="InterPro" id="IPR017871">
    <property type="entry name" value="ABC_transporter-like_CS"/>
</dbReference>
<dbReference type="PATRIC" id="fig|999415.3.peg.580"/>
<dbReference type="NCBIfam" id="TIGR04520">
    <property type="entry name" value="ECF_ATPase_1"/>
    <property type="match status" value="1"/>
</dbReference>
<keyword evidence="5" id="KW-0547">Nucleotide-binding</keyword>
<evidence type="ECO:0000313" key="10">
    <source>
        <dbReference type="EMBL" id="EMD17212.1"/>
    </source>
</evidence>
<feature type="domain" description="ABC transporter" evidence="9">
    <location>
        <begin position="4"/>
        <end position="237"/>
    </location>
</feature>
<evidence type="ECO:0000256" key="6">
    <source>
        <dbReference type="ARBA" id="ARBA00022840"/>
    </source>
</evidence>
<keyword evidence="8" id="KW-0472">Membrane</keyword>
<dbReference type="GO" id="GO:0005524">
    <property type="term" value="F:ATP binding"/>
    <property type="evidence" value="ECO:0007669"/>
    <property type="project" value="UniProtKB-KW"/>
</dbReference>
<dbReference type="EMBL" id="AGEJ01000010">
    <property type="protein sequence ID" value="EMD17212.1"/>
    <property type="molecule type" value="Genomic_DNA"/>
</dbReference>
<dbReference type="STRING" id="999415.HMPREF9943_00583"/>
<sequence>MSMIEVKELCFEYEEGLHTINHISFHIEQGSYTSILGHNGSGKSTIAKLLIGLLKPQSGSIKVSDIMLSSETVYEIRKKTGIVFQNPDNQFIGSTVRDDIAFGLENLCIDPLQMENIIQEYADKVNMTEFLDYEPIKLSGGQKQRVAIAGILAMNPELIILDESTSMLDPKGKREINELVRLLNNEKKMTILSITHDIEEAALSDQVILLSEGKIIKNGKPEEVLTDIKVLQDLKLDIPFAYKISDALYHKGYPIVPTINRNELMKQLCQLHLEK</sequence>
<organism evidence="10 11">
    <name type="scientific">Eggerthia catenaformis OT 569 = DSM 20559</name>
    <dbReference type="NCBI Taxonomy" id="999415"/>
    <lineage>
        <taxon>Bacteria</taxon>
        <taxon>Bacillati</taxon>
        <taxon>Bacillota</taxon>
        <taxon>Erysipelotrichia</taxon>
        <taxon>Erysipelotrichales</taxon>
        <taxon>Coprobacillaceae</taxon>
        <taxon>Eggerthia</taxon>
    </lineage>
</organism>
<dbReference type="NCBIfam" id="NF010167">
    <property type="entry name" value="PRK13648.1"/>
    <property type="match status" value="1"/>
</dbReference>
<keyword evidence="3" id="KW-0813">Transport</keyword>
<dbReference type="Proteomes" id="UP000011758">
    <property type="component" value="Unassembled WGS sequence"/>
</dbReference>
<dbReference type="InterPro" id="IPR003593">
    <property type="entry name" value="AAA+_ATPase"/>
</dbReference>
<dbReference type="PROSITE" id="PS50893">
    <property type="entry name" value="ABC_TRANSPORTER_2"/>
    <property type="match status" value="1"/>
</dbReference>
<evidence type="ECO:0000313" key="11">
    <source>
        <dbReference type="Proteomes" id="UP000011758"/>
    </source>
</evidence>
<evidence type="ECO:0000256" key="3">
    <source>
        <dbReference type="ARBA" id="ARBA00022448"/>
    </source>
</evidence>
<keyword evidence="4" id="KW-1003">Cell membrane</keyword>
<accession>M2PA17</accession>
<keyword evidence="7" id="KW-1278">Translocase</keyword>
<dbReference type="CDD" id="cd03225">
    <property type="entry name" value="ABC_cobalt_CbiO_domain1"/>
    <property type="match status" value="1"/>
</dbReference>
<dbReference type="eggNOG" id="COG1122">
    <property type="taxonomic scope" value="Bacteria"/>
</dbReference>
<proteinExistence type="inferred from homology"/>
<dbReference type="SMART" id="SM00382">
    <property type="entry name" value="AAA"/>
    <property type="match status" value="1"/>
</dbReference>
<keyword evidence="11" id="KW-1185">Reference proteome</keyword>
<dbReference type="GO" id="GO:0042626">
    <property type="term" value="F:ATPase-coupled transmembrane transporter activity"/>
    <property type="evidence" value="ECO:0007669"/>
    <property type="project" value="TreeGrafter"/>
</dbReference>
<dbReference type="PANTHER" id="PTHR43553:SF24">
    <property type="entry name" value="ENERGY-COUPLING FACTOR TRANSPORTER ATP-BINDING PROTEIN ECFA1"/>
    <property type="match status" value="1"/>
</dbReference>
<dbReference type="PANTHER" id="PTHR43553">
    <property type="entry name" value="HEAVY METAL TRANSPORTER"/>
    <property type="match status" value="1"/>
</dbReference>
<dbReference type="InterPro" id="IPR030947">
    <property type="entry name" value="EcfA_1"/>
</dbReference>
<evidence type="ECO:0000256" key="8">
    <source>
        <dbReference type="ARBA" id="ARBA00023136"/>
    </source>
</evidence>
<dbReference type="GO" id="GO:0016887">
    <property type="term" value="F:ATP hydrolysis activity"/>
    <property type="evidence" value="ECO:0007669"/>
    <property type="project" value="InterPro"/>
</dbReference>
<dbReference type="OrthoDB" id="9784332at2"/>
<dbReference type="RefSeq" id="WP_004801848.1">
    <property type="nucleotide sequence ID" value="NZ_AUGJ01000003.1"/>
</dbReference>
<dbReference type="PROSITE" id="PS00211">
    <property type="entry name" value="ABC_TRANSPORTER_1"/>
    <property type="match status" value="1"/>
</dbReference>
<evidence type="ECO:0000256" key="2">
    <source>
        <dbReference type="ARBA" id="ARBA00005417"/>
    </source>
</evidence>
<evidence type="ECO:0000256" key="1">
    <source>
        <dbReference type="ARBA" id="ARBA00004202"/>
    </source>
</evidence>
<dbReference type="InterPro" id="IPR003439">
    <property type="entry name" value="ABC_transporter-like_ATP-bd"/>
</dbReference>
<evidence type="ECO:0000256" key="7">
    <source>
        <dbReference type="ARBA" id="ARBA00022967"/>
    </source>
</evidence>
<dbReference type="InterPro" id="IPR027417">
    <property type="entry name" value="P-loop_NTPase"/>
</dbReference>
<keyword evidence="6" id="KW-0067">ATP-binding</keyword>
<dbReference type="AlphaFoldDB" id="M2PA17"/>
<dbReference type="InterPro" id="IPR015856">
    <property type="entry name" value="ABC_transpr_CbiO/EcfA_su"/>
</dbReference>
<dbReference type="Gene3D" id="3.40.50.300">
    <property type="entry name" value="P-loop containing nucleotide triphosphate hydrolases"/>
    <property type="match status" value="1"/>
</dbReference>
<evidence type="ECO:0000256" key="4">
    <source>
        <dbReference type="ARBA" id="ARBA00022475"/>
    </source>
</evidence>
<dbReference type="FunFam" id="3.40.50.300:FF:000224">
    <property type="entry name" value="Energy-coupling factor transporter ATP-binding protein EcfA"/>
    <property type="match status" value="1"/>
</dbReference>
<reference evidence="10 11" key="1">
    <citation type="submission" date="2013-02" db="EMBL/GenBank/DDBJ databases">
        <title>The Genome Sequence of Lactobacillus catenaformis F0143.</title>
        <authorList>
            <consortium name="The Broad Institute Genome Sequencing Platform"/>
            <person name="Earl A."/>
            <person name="Ward D."/>
            <person name="Feldgarden M."/>
            <person name="Gevers D."/>
            <person name="Izard J."/>
            <person name="Blanton J.M."/>
            <person name="Mathney J."/>
            <person name="Dewhirst F.E."/>
            <person name="Young S.K."/>
            <person name="Zeng Q."/>
            <person name="Gargeya S."/>
            <person name="Fitzgerald M."/>
            <person name="Haas B."/>
            <person name="Abouelleil A."/>
            <person name="Alvarado L."/>
            <person name="Arachchi H.M."/>
            <person name="Berlin A."/>
            <person name="Chapman S.B."/>
            <person name="Gearin G."/>
            <person name="Goldberg J."/>
            <person name="Griggs A."/>
            <person name="Gujja S."/>
            <person name="Hansen M."/>
            <person name="Heiman D."/>
            <person name="Howarth C."/>
            <person name="Larimer J."/>
            <person name="Lui A."/>
            <person name="MacDonald P.J.P."/>
            <person name="McCowen C."/>
            <person name="Montmayeur A."/>
            <person name="Murphy C."/>
            <person name="Neiman D."/>
            <person name="Pearson M."/>
            <person name="Priest M."/>
            <person name="Roberts A."/>
            <person name="Saif S."/>
            <person name="Shea T."/>
            <person name="Sisk P."/>
            <person name="Stolte C."/>
            <person name="Sykes S."/>
            <person name="Wortman J."/>
            <person name="Nusbaum C."/>
            <person name="Birren B."/>
        </authorList>
    </citation>
    <scope>NUCLEOTIDE SEQUENCE [LARGE SCALE GENOMIC DNA]</scope>
    <source>
        <strain evidence="10 11">OT 569</strain>
    </source>
</reference>
<dbReference type="GO" id="GO:0043190">
    <property type="term" value="C:ATP-binding cassette (ABC) transporter complex"/>
    <property type="evidence" value="ECO:0007669"/>
    <property type="project" value="TreeGrafter"/>
</dbReference>
<evidence type="ECO:0000259" key="9">
    <source>
        <dbReference type="PROSITE" id="PS50893"/>
    </source>
</evidence>
<protein>
    <recommendedName>
        <fullName evidence="9">ABC transporter domain-containing protein</fullName>
    </recommendedName>
</protein>
<name>M2PA17_9FIRM</name>
<gene>
    <name evidence="10" type="ORF">HMPREF9943_00583</name>
</gene>
<evidence type="ECO:0000256" key="5">
    <source>
        <dbReference type="ARBA" id="ARBA00022741"/>
    </source>
</evidence>
<dbReference type="Pfam" id="PF00005">
    <property type="entry name" value="ABC_tran"/>
    <property type="match status" value="1"/>
</dbReference>